<feature type="transmembrane region" description="Helical" evidence="2">
    <location>
        <begin position="6"/>
        <end position="27"/>
    </location>
</feature>
<feature type="compositionally biased region" description="Basic and acidic residues" evidence="1">
    <location>
        <begin position="179"/>
        <end position="188"/>
    </location>
</feature>
<gene>
    <name evidence="3" type="ORF">AN218_07085</name>
</gene>
<evidence type="ECO:0000256" key="1">
    <source>
        <dbReference type="SAM" id="MobiDB-lite"/>
    </source>
</evidence>
<sequence>MIVTLIIICEVAFWVLLAAGLALRYLARMPRTGAAVLLCEPLLEVVLLIVTAVDLRAGAEPDWKHGLAAVYIGFTVTHGHYMITWADGHFLHRFAGGPPPVKRPRYGMPRAVHEWKMTARAVGGAAIAAVLLQLAIWYVGDAGQTESLRMWQQKMGLVSVISVLIALSYTVWPKRKPAKAAEGEEGDRTAPSASPGGRR</sequence>
<feature type="transmembrane region" description="Helical" evidence="2">
    <location>
        <begin position="151"/>
        <end position="172"/>
    </location>
</feature>
<dbReference type="AlphaFoldDB" id="A0A1E7L8Y6"/>
<evidence type="ECO:0000313" key="3">
    <source>
        <dbReference type="EMBL" id="OEV12685.1"/>
    </source>
</evidence>
<evidence type="ECO:0000256" key="2">
    <source>
        <dbReference type="SAM" id="Phobius"/>
    </source>
</evidence>
<protein>
    <submittedName>
        <fullName evidence="3">Uncharacterized protein</fullName>
    </submittedName>
</protein>
<feature type="transmembrane region" description="Helical" evidence="2">
    <location>
        <begin position="118"/>
        <end position="139"/>
    </location>
</feature>
<dbReference type="PATRIC" id="fig|518642.10.peg.1409"/>
<dbReference type="EMBL" id="LJGW01000122">
    <property type="protein sequence ID" value="OEV12685.1"/>
    <property type="molecule type" value="Genomic_DNA"/>
</dbReference>
<keyword evidence="2" id="KW-0472">Membrane</keyword>
<dbReference type="Proteomes" id="UP000176005">
    <property type="component" value="Unassembled WGS sequence"/>
</dbReference>
<proteinExistence type="predicted"/>
<evidence type="ECO:0000313" key="4">
    <source>
        <dbReference type="Proteomes" id="UP000176005"/>
    </source>
</evidence>
<keyword evidence="2" id="KW-1133">Transmembrane helix</keyword>
<reference evidence="3 4" key="1">
    <citation type="journal article" date="2016" name="Front. Microbiol.">
        <title>Comparative Genomics Analysis of Streptomyces Species Reveals Their Adaptation to the Marine Environment and Their Diversity at the Genomic Level.</title>
        <authorList>
            <person name="Tian X."/>
            <person name="Zhang Z."/>
            <person name="Yang T."/>
            <person name="Chen M."/>
            <person name="Li J."/>
            <person name="Chen F."/>
            <person name="Yang J."/>
            <person name="Li W."/>
            <person name="Zhang B."/>
            <person name="Zhang Z."/>
            <person name="Wu J."/>
            <person name="Zhang C."/>
            <person name="Long L."/>
            <person name="Xiao J."/>
        </authorList>
    </citation>
    <scope>NUCLEOTIDE SEQUENCE [LARGE SCALE GENOMIC DNA]</scope>
    <source>
        <strain evidence="3 4">SCSIO 10429</strain>
    </source>
</reference>
<accession>A0A1E7L8Y6</accession>
<organism evidence="3 4">
    <name type="scientific">Streptomyces nanshensis</name>
    <dbReference type="NCBI Taxonomy" id="518642"/>
    <lineage>
        <taxon>Bacteria</taxon>
        <taxon>Bacillati</taxon>
        <taxon>Actinomycetota</taxon>
        <taxon>Actinomycetes</taxon>
        <taxon>Kitasatosporales</taxon>
        <taxon>Streptomycetaceae</taxon>
        <taxon>Streptomyces</taxon>
    </lineage>
</organism>
<feature type="transmembrane region" description="Helical" evidence="2">
    <location>
        <begin position="34"/>
        <end position="53"/>
    </location>
</feature>
<name>A0A1E7L8Y6_9ACTN</name>
<dbReference type="RefSeq" id="WP_070015904.1">
    <property type="nucleotide sequence ID" value="NZ_LJGW01000122.1"/>
</dbReference>
<feature type="transmembrane region" description="Helical" evidence="2">
    <location>
        <begin position="65"/>
        <end position="83"/>
    </location>
</feature>
<comment type="caution">
    <text evidence="3">The sequence shown here is derived from an EMBL/GenBank/DDBJ whole genome shotgun (WGS) entry which is preliminary data.</text>
</comment>
<keyword evidence="2" id="KW-0812">Transmembrane</keyword>
<feature type="region of interest" description="Disordered" evidence="1">
    <location>
        <begin position="176"/>
        <end position="199"/>
    </location>
</feature>
<keyword evidence="4" id="KW-1185">Reference proteome</keyword>